<name>A0A6C0BJ09_9ZZZZ</name>
<organism evidence="1">
    <name type="scientific">viral metagenome</name>
    <dbReference type="NCBI Taxonomy" id="1070528"/>
    <lineage>
        <taxon>unclassified sequences</taxon>
        <taxon>metagenomes</taxon>
        <taxon>organismal metagenomes</taxon>
    </lineage>
</organism>
<dbReference type="EMBL" id="MN739178">
    <property type="protein sequence ID" value="QHS92357.1"/>
    <property type="molecule type" value="Genomic_DNA"/>
</dbReference>
<sequence>MNIIYLGCLNKLYQQLETLPPVINEKFNKSINTYVKTVALIAQFHNTRLNHRITCDCNGHQTIIDQEHLTLNLDYSIKFLIASETLTDQIVLTPYLRNIFRIRGCDSWTRKQICHQVNWCNQLMTVIRTYREVSLPATTIETMWSHITSTHLEQMITLIATNSTFNWSIIHGARKLDEFVWVGNSRCRRCRHKRSCRRHHGYHKVFHLSIGTMVGLSSSQIATSCLRIWINDRKQTYSIAPVALRSLPNSPYVTYQVPLEETAVQAIRNRDMFQPWVAYYLSHLICYYNWDPSVQVFTTNP</sequence>
<dbReference type="AlphaFoldDB" id="A0A6C0BJ09"/>
<reference evidence="1" key="1">
    <citation type="journal article" date="2020" name="Nature">
        <title>Giant virus diversity and host interactions through global metagenomics.</title>
        <authorList>
            <person name="Schulz F."/>
            <person name="Roux S."/>
            <person name="Paez-Espino D."/>
            <person name="Jungbluth S."/>
            <person name="Walsh D.A."/>
            <person name="Denef V.J."/>
            <person name="McMahon K.D."/>
            <person name="Konstantinidis K.T."/>
            <person name="Eloe-Fadrosh E.A."/>
            <person name="Kyrpides N.C."/>
            <person name="Woyke T."/>
        </authorList>
    </citation>
    <scope>NUCLEOTIDE SEQUENCE</scope>
    <source>
        <strain evidence="1">GVMAG-M-3300014204-73</strain>
    </source>
</reference>
<protein>
    <submittedName>
        <fullName evidence="1">Uncharacterized protein</fullName>
    </submittedName>
</protein>
<proteinExistence type="predicted"/>
<accession>A0A6C0BJ09</accession>
<evidence type="ECO:0000313" key="1">
    <source>
        <dbReference type="EMBL" id="QHS92357.1"/>
    </source>
</evidence>